<gene>
    <name evidence="1" type="ORF">CUR86_20070</name>
</gene>
<dbReference type="Proteomes" id="UP001162135">
    <property type="component" value="Unassembled WGS sequence"/>
</dbReference>
<accession>A0ABT6I9T0</accession>
<evidence type="ECO:0000313" key="1">
    <source>
        <dbReference type="EMBL" id="MDH4574487.1"/>
    </source>
</evidence>
<reference evidence="1" key="2">
    <citation type="submission" date="2017-11" db="EMBL/GenBank/DDBJ databases">
        <authorList>
            <person name="Das S.K."/>
        </authorList>
    </citation>
    <scope>NUCLEOTIDE SEQUENCE</scope>
    <source>
        <strain evidence="1">S4-41</strain>
    </source>
</reference>
<name>A0ABT6I9T0_9GAMM</name>
<dbReference type="EMBL" id="PGFS01000001">
    <property type="protein sequence ID" value="MDH4574487.1"/>
    <property type="molecule type" value="Genomic_DNA"/>
</dbReference>
<comment type="caution">
    <text evidence="1">The sequence shown here is derived from an EMBL/GenBank/DDBJ whole genome shotgun (WGS) entry which is preliminary data.</text>
</comment>
<protein>
    <submittedName>
        <fullName evidence="1">Uncharacterized protein</fullName>
    </submittedName>
</protein>
<organism evidence="1 2">
    <name type="scientific">Salinicola acroporae</name>
    <dbReference type="NCBI Taxonomy" id="1541440"/>
    <lineage>
        <taxon>Bacteria</taxon>
        <taxon>Pseudomonadati</taxon>
        <taxon>Pseudomonadota</taxon>
        <taxon>Gammaproteobacteria</taxon>
        <taxon>Oceanospirillales</taxon>
        <taxon>Halomonadaceae</taxon>
        <taxon>Salinicola</taxon>
    </lineage>
</organism>
<keyword evidence="2" id="KW-1185">Reference proteome</keyword>
<reference evidence="1" key="1">
    <citation type="journal article" date="2015" name="Antonie Van Leeuwenhoek">
        <title>Comparative 16S rRNA signatures and multilocus sequence analysis for the genus Salinicola and description of Salinicola acroporae sp. nov., isolated from coral Acropora digitifera.</title>
        <authorList>
            <person name="Lepcha R.T."/>
            <person name="Poddar A."/>
            <person name="Schumann P."/>
            <person name="Das S.K."/>
        </authorList>
    </citation>
    <scope>NUCLEOTIDE SEQUENCE</scope>
    <source>
        <strain evidence="1">S4-41</strain>
    </source>
</reference>
<evidence type="ECO:0000313" key="2">
    <source>
        <dbReference type="Proteomes" id="UP001162135"/>
    </source>
</evidence>
<sequence>MAWAWEENIPPIRKAHVSARRPGKAGCSRLGDMVRFPWLSAFVQPLAIANAVSGIGRSDDDGIRVTSS</sequence>
<proteinExistence type="predicted"/>